<name>A0A3N6LJ70_9EURY</name>
<dbReference type="InterPro" id="IPR036291">
    <property type="entry name" value="NAD(P)-bd_dom_sf"/>
</dbReference>
<proteinExistence type="predicted"/>
<comment type="subcellular location">
    <subcellularLocation>
        <location evidence="1">Cytoplasm</location>
    </subcellularLocation>
</comment>
<evidence type="ECO:0000256" key="3">
    <source>
        <dbReference type="ARBA" id="ARBA00022490"/>
    </source>
</evidence>
<organism evidence="9 10">
    <name type="scientific">Natrarchaeobius halalkaliphilus</name>
    <dbReference type="NCBI Taxonomy" id="1679091"/>
    <lineage>
        <taxon>Archaea</taxon>
        <taxon>Methanobacteriati</taxon>
        <taxon>Methanobacteriota</taxon>
        <taxon>Stenosarchaea group</taxon>
        <taxon>Halobacteria</taxon>
        <taxon>Halobacteriales</taxon>
        <taxon>Natrialbaceae</taxon>
        <taxon>Natrarchaeobius</taxon>
    </lineage>
</organism>
<sequence>MKAVRYHEQGEPGVLRVDDVPKPTPQNEEVLVEVHAASVNPIDTKFRNGFYSPPELPMTTGSDFSGVVVEVGDGVDDFEPGDRIIGDGLNKRSGYQGSFSEYAVAPLESIAPIPDDVSFDDAAALGHAGLTAWCGIVAYGDVTIGDTCLVHGGSGGVGHIAVQLARQSGAKVIATAGTDHGLEKLEQLGVDHAISYERDDLQEAIEEAGAPDVILDPLLGEYLELDIEVAAPNATIVAIEGREVTFTNAPTARRKDLCLYQVGAASLPDVSGALERLATLLGRELIEVVINQKFDLEEAAEAQRFTIEANDFGKVLVQIR</sequence>
<feature type="compositionally biased region" description="Basic and acidic residues" evidence="7">
    <location>
        <begin position="1"/>
        <end position="21"/>
    </location>
</feature>
<dbReference type="InterPro" id="IPR013149">
    <property type="entry name" value="ADH-like_C"/>
</dbReference>
<evidence type="ECO:0000259" key="8">
    <source>
        <dbReference type="SMART" id="SM00829"/>
    </source>
</evidence>
<evidence type="ECO:0000313" key="10">
    <source>
        <dbReference type="Proteomes" id="UP000273828"/>
    </source>
</evidence>
<dbReference type="GO" id="GO:0016616">
    <property type="term" value="F:oxidoreductase activity, acting on the CH-OH group of donors, NAD or NADP as acceptor"/>
    <property type="evidence" value="ECO:0007669"/>
    <property type="project" value="UniProtKB-ARBA"/>
</dbReference>
<evidence type="ECO:0000256" key="4">
    <source>
        <dbReference type="ARBA" id="ARBA00022857"/>
    </source>
</evidence>
<dbReference type="GO" id="GO:0043168">
    <property type="term" value="F:anion binding"/>
    <property type="evidence" value="ECO:0007669"/>
    <property type="project" value="UniProtKB-ARBA"/>
</dbReference>
<dbReference type="InterPro" id="IPR011032">
    <property type="entry name" value="GroES-like_sf"/>
</dbReference>
<feature type="domain" description="Enoyl reductase (ER)" evidence="8">
    <location>
        <begin position="10"/>
        <end position="317"/>
    </location>
</feature>
<evidence type="ECO:0000256" key="7">
    <source>
        <dbReference type="SAM" id="MobiDB-lite"/>
    </source>
</evidence>
<dbReference type="GO" id="GO:0008270">
    <property type="term" value="F:zinc ion binding"/>
    <property type="evidence" value="ECO:0007669"/>
    <property type="project" value="InterPro"/>
</dbReference>
<dbReference type="InterPro" id="IPR051603">
    <property type="entry name" value="Zinc-ADH_QOR/CCCR"/>
</dbReference>
<dbReference type="Pfam" id="PF00107">
    <property type="entry name" value="ADH_zinc_N"/>
    <property type="match status" value="1"/>
</dbReference>
<dbReference type="InterPro" id="IPR013154">
    <property type="entry name" value="ADH-like_N"/>
</dbReference>
<keyword evidence="5" id="KW-0694">RNA-binding</keyword>
<dbReference type="PANTHER" id="PTHR44154">
    <property type="entry name" value="QUINONE OXIDOREDUCTASE"/>
    <property type="match status" value="1"/>
</dbReference>
<dbReference type="SMART" id="SM00829">
    <property type="entry name" value="PKS_ER"/>
    <property type="match status" value="1"/>
</dbReference>
<evidence type="ECO:0000256" key="5">
    <source>
        <dbReference type="ARBA" id="ARBA00022884"/>
    </source>
</evidence>
<evidence type="ECO:0000256" key="6">
    <source>
        <dbReference type="ARBA" id="ARBA00022990"/>
    </source>
</evidence>
<keyword evidence="6" id="KW-0007">Acetylation</keyword>
<reference evidence="9 10" key="1">
    <citation type="submission" date="2018-10" db="EMBL/GenBank/DDBJ databases">
        <title>Natrarchaeobius chitinivorans gen. nov., sp. nov., and Natrarchaeobius haloalkaliphilus sp. nov., alkaliphilic, chitin-utilizing haloarchaea from hypersaline alkaline lakes.</title>
        <authorList>
            <person name="Sorokin D.Y."/>
            <person name="Elcheninov A.G."/>
            <person name="Kostrikina N.A."/>
            <person name="Bale N.J."/>
            <person name="Sinninghe Damste J.S."/>
            <person name="Khijniak T.V."/>
            <person name="Kublanov I.V."/>
            <person name="Toshchakov S.V."/>
        </authorList>
    </citation>
    <scope>NUCLEOTIDE SEQUENCE [LARGE SCALE GENOMIC DNA]</scope>
    <source>
        <strain evidence="9 10">AArcht-Sl</strain>
    </source>
</reference>
<evidence type="ECO:0000256" key="2">
    <source>
        <dbReference type="ARBA" id="ARBA00011881"/>
    </source>
</evidence>
<keyword evidence="4" id="KW-0521">NADP</keyword>
<dbReference type="InterPro" id="IPR020843">
    <property type="entry name" value="ER"/>
</dbReference>
<feature type="region of interest" description="Disordered" evidence="7">
    <location>
        <begin position="1"/>
        <end position="24"/>
    </location>
</feature>
<keyword evidence="3" id="KW-0963">Cytoplasm</keyword>
<dbReference type="GO" id="GO:0044281">
    <property type="term" value="P:small molecule metabolic process"/>
    <property type="evidence" value="ECO:0007669"/>
    <property type="project" value="UniProtKB-ARBA"/>
</dbReference>
<dbReference type="GO" id="GO:0003723">
    <property type="term" value="F:RNA binding"/>
    <property type="evidence" value="ECO:0007669"/>
    <property type="project" value="UniProtKB-KW"/>
</dbReference>
<dbReference type="InterPro" id="IPR002364">
    <property type="entry name" value="Quin_OxRdtase/zeta-crystal_CS"/>
</dbReference>
<keyword evidence="10" id="KW-1185">Reference proteome</keyword>
<dbReference type="SUPFAM" id="SSF50129">
    <property type="entry name" value="GroES-like"/>
    <property type="match status" value="1"/>
</dbReference>
<dbReference type="AlphaFoldDB" id="A0A3N6LJ70"/>
<protein>
    <submittedName>
        <fullName evidence="9">NADPH:quinone reductase</fullName>
    </submittedName>
</protein>
<comment type="subunit">
    <text evidence="2">Homotetramer.</text>
</comment>
<dbReference type="RefSeq" id="WP_124179120.1">
    <property type="nucleotide sequence ID" value="NZ_REFY01000005.1"/>
</dbReference>
<dbReference type="Pfam" id="PF08240">
    <property type="entry name" value="ADH_N"/>
    <property type="match status" value="1"/>
</dbReference>
<accession>A0A3N6LJ70</accession>
<dbReference type="GO" id="GO:0030554">
    <property type="term" value="F:adenyl nucleotide binding"/>
    <property type="evidence" value="ECO:0007669"/>
    <property type="project" value="UniProtKB-ARBA"/>
</dbReference>
<dbReference type="OrthoDB" id="8709at2157"/>
<dbReference type="Gene3D" id="3.90.180.10">
    <property type="entry name" value="Medium-chain alcohol dehydrogenases, catalytic domain"/>
    <property type="match status" value="1"/>
</dbReference>
<evidence type="ECO:0000256" key="1">
    <source>
        <dbReference type="ARBA" id="ARBA00004496"/>
    </source>
</evidence>
<dbReference type="PANTHER" id="PTHR44154:SF1">
    <property type="entry name" value="QUINONE OXIDOREDUCTASE"/>
    <property type="match status" value="1"/>
</dbReference>
<dbReference type="PROSITE" id="PS01162">
    <property type="entry name" value="QOR_ZETA_CRYSTAL"/>
    <property type="match status" value="1"/>
</dbReference>
<dbReference type="Proteomes" id="UP000273828">
    <property type="component" value="Unassembled WGS sequence"/>
</dbReference>
<dbReference type="EMBL" id="REFY01000005">
    <property type="protein sequence ID" value="RQG87921.1"/>
    <property type="molecule type" value="Genomic_DNA"/>
</dbReference>
<evidence type="ECO:0000313" key="9">
    <source>
        <dbReference type="EMBL" id="RQG87921.1"/>
    </source>
</evidence>
<dbReference type="Gene3D" id="3.40.50.720">
    <property type="entry name" value="NAD(P)-binding Rossmann-like Domain"/>
    <property type="match status" value="1"/>
</dbReference>
<dbReference type="SUPFAM" id="SSF51735">
    <property type="entry name" value="NAD(P)-binding Rossmann-fold domains"/>
    <property type="match status" value="1"/>
</dbReference>
<gene>
    <name evidence="9" type="ORF">EA462_13745</name>
</gene>
<dbReference type="GO" id="GO:0005737">
    <property type="term" value="C:cytoplasm"/>
    <property type="evidence" value="ECO:0007669"/>
    <property type="project" value="UniProtKB-SubCell"/>
</dbReference>
<comment type="caution">
    <text evidence="9">The sequence shown here is derived from an EMBL/GenBank/DDBJ whole genome shotgun (WGS) entry which is preliminary data.</text>
</comment>